<evidence type="ECO:0000313" key="1">
    <source>
        <dbReference type="EMBL" id="PSR75691.1"/>
    </source>
</evidence>
<organism evidence="1 2">
    <name type="scientific">Hermanssonia centrifuga</name>
    <dbReference type="NCBI Taxonomy" id="98765"/>
    <lineage>
        <taxon>Eukaryota</taxon>
        <taxon>Fungi</taxon>
        <taxon>Dikarya</taxon>
        <taxon>Basidiomycota</taxon>
        <taxon>Agaricomycotina</taxon>
        <taxon>Agaricomycetes</taxon>
        <taxon>Polyporales</taxon>
        <taxon>Meruliaceae</taxon>
        <taxon>Hermanssonia</taxon>
    </lineage>
</organism>
<dbReference type="OrthoDB" id="166375at2759"/>
<protein>
    <submittedName>
        <fullName evidence="1">Uncharacterized protein</fullName>
    </submittedName>
</protein>
<gene>
    <name evidence="1" type="ORF">PHLCEN_2v8982</name>
</gene>
<dbReference type="AlphaFoldDB" id="A0A2R6NS76"/>
<reference evidence="1 2" key="1">
    <citation type="submission" date="2018-02" db="EMBL/GenBank/DDBJ databases">
        <title>Genome sequence of the basidiomycete white-rot fungus Phlebia centrifuga.</title>
        <authorList>
            <person name="Granchi Z."/>
            <person name="Peng M."/>
            <person name="de Vries R.P."/>
            <person name="Hilden K."/>
            <person name="Makela M.R."/>
            <person name="Grigoriev I."/>
            <person name="Riley R."/>
        </authorList>
    </citation>
    <scope>NUCLEOTIDE SEQUENCE [LARGE SCALE GENOMIC DNA]</scope>
    <source>
        <strain evidence="1 2">FBCC195</strain>
    </source>
</reference>
<dbReference type="Proteomes" id="UP000186601">
    <property type="component" value="Unassembled WGS sequence"/>
</dbReference>
<dbReference type="EMBL" id="MLYV02000881">
    <property type="protein sequence ID" value="PSR75691.1"/>
    <property type="molecule type" value="Genomic_DNA"/>
</dbReference>
<dbReference type="STRING" id="98765.A0A2R6NS76"/>
<accession>A0A2R6NS76</accession>
<comment type="caution">
    <text evidence="1">The sequence shown here is derived from an EMBL/GenBank/DDBJ whole genome shotgun (WGS) entry which is preliminary data.</text>
</comment>
<name>A0A2R6NS76_9APHY</name>
<keyword evidence="2" id="KW-1185">Reference proteome</keyword>
<evidence type="ECO:0000313" key="2">
    <source>
        <dbReference type="Proteomes" id="UP000186601"/>
    </source>
</evidence>
<sequence length="185" mass="20459">MEKSRLAQARTLALRRNDFAEVEQIDAKLALLTGDSARNEENVGDMLAKVNERNRKANLEAVRKAELLEIERKRRERKLAASANGTATPPADRLRMLSKTLDSRFVSLTHHSSGSYLCPPDVNLHSRLFGQIRPGTPGTPMRSALETPRALTPLLSNLADSKPLDPNTSFEDAVLDSVEIDLGDF</sequence>
<proteinExistence type="predicted"/>